<name>A0AAW2HPQ6_9NEOP</name>
<reference evidence="2" key="1">
    <citation type="journal article" date="2024" name="Gigascience">
        <title>Chromosome-level genome of the poultry shaft louse Menopon gallinae provides insight into the host-switching and adaptive evolution of parasitic lice.</title>
        <authorList>
            <person name="Xu Y."/>
            <person name="Ma L."/>
            <person name="Liu S."/>
            <person name="Liang Y."/>
            <person name="Liu Q."/>
            <person name="He Z."/>
            <person name="Tian L."/>
            <person name="Duan Y."/>
            <person name="Cai W."/>
            <person name="Li H."/>
            <person name="Song F."/>
        </authorList>
    </citation>
    <scope>NUCLEOTIDE SEQUENCE</scope>
    <source>
        <strain evidence="2">Cailab_2023a</strain>
    </source>
</reference>
<organism evidence="2">
    <name type="scientific">Menopon gallinae</name>
    <name type="common">poultry shaft louse</name>
    <dbReference type="NCBI Taxonomy" id="328185"/>
    <lineage>
        <taxon>Eukaryota</taxon>
        <taxon>Metazoa</taxon>
        <taxon>Ecdysozoa</taxon>
        <taxon>Arthropoda</taxon>
        <taxon>Hexapoda</taxon>
        <taxon>Insecta</taxon>
        <taxon>Pterygota</taxon>
        <taxon>Neoptera</taxon>
        <taxon>Paraneoptera</taxon>
        <taxon>Psocodea</taxon>
        <taxon>Troctomorpha</taxon>
        <taxon>Phthiraptera</taxon>
        <taxon>Amblycera</taxon>
        <taxon>Menoponidae</taxon>
        <taxon>Menopon</taxon>
    </lineage>
</organism>
<dbReference type="EMBL" id="JARGDH010000003">
    <property type="protein sequence ID" value="KAL0271970.1"/>
    <property type="molecule type" value="Genomic_DNA"/>
</dbReference>
<feature type="signal peptide" evidence="1">
    <location>
        <begin position="1"/>
        <end position="18"/>
    </location>
</feature>
<gene>
    <name evidence="2" type="ORF">PYX00_005116</name>
</gene>
<evidence type="ECO:0000256" key="1">
    <source>
        <dbReference type="SAM" id="SignalP"/>
    </source>
</evidence>
<comment type="caution">
    <text evidence="2">The sequence shown here is derived from an EMBL/GenBank/DDBJ whole genome shotgun (WGS) entry which is preliminary data.</text>
</comment>
<evidence type="ECO:0000313" key="2">
    <source>
        <dbReference type="EMBL" id="KAL0271970.1"/>
    </source>
</evidence>
<keyword evidence="1" id="KW-0732">Signal</keyword>
<feature type="chain" id="PRO_5043430469" evidence="1">
    <location>
        <begin position="19"/>
        <end position="165"/>
    </location>
</feature>
<sequence length="165" mass="17997">MKLKIFLLFCVFGRHCLAASIGEGLTVVEEVDHVGDEVVPFEVSDPAAVDELEAQSSSQIGTIIEEVPEPVIRMEPEEPKMILEDAAAAVPYEVNDVQDGHFPVDVSPVATEEENCDQPPDLIDEVAAERAEREADVDLLRALDSVLAREETLGDVLKSEDVSLE</sequence>
<dbReference type="AlphaFoldDB" id="A0AAW2HPQ6"/>
<proteinExistence type="predicted"/>
<accession>A0AAW2HPQ6</accession>
<protein>
    <submittedName>
        <fullName evidence="2">Uncharacterized protein</fullName>
    </submittedName>
</protein>